<dbReference type="Proteomes" id="UP000318521">
    <property type="component" value="Unassembled WGS sequence"/>
</dbReference>
<accession>A0A554A1V5</accession>
<keyword evidence="1" id="KW-0472">Membrane</keyword>
<evidence type="ECO:0000313" key="2">
    <source>
        <dbReference type="EMBL" id="TSB47674.1"/>
    </source>
</evidence>
<keyword evidence="1" id="KW-0812">Transmembrane</keyword>
<keyword evidence="3" id="KW-1185">Reference proteome</keyword>
<feature type="transmembrane region" description="Helical" evidence="1">
    <location>
        <begin position="212"/>
        <end position="234"/>
    </location>
</feature>
<name>A0A554A1V5_9BACI</name>
<dbReference type="InterPro" id="IPR025695">
    <property type="entry name" value="DoxX-like"/>
</dbReference>
<sequence>MKQQPIYVEIPIYAPLEEVWHATQDPVKHQEWDLRFSSITYLPKSEGEPQSFLYQTNIGLGLTIAGWGESIGSHDLKDGSKTSSLRFGTDQMRSLIREGRGYWKYHQQEEQTLFLTQYDYDVRYGAVGRFIDRIGFRPMIGWATALSFDVLKRVLERGEAPSSQFLRFFSTWLMVFFFCFIWLYHGLVPKLIAVHPEEVMMMQRALGSSSEVAIIAVNILGIFELFIAVIWLLYRNKRQLFLLQIIGFPILTITSAFIMPELASAPFNPITFNLALTVLSVIGFYHSKDIPSAKSCKRQRG</sequence>
<dbReference type="OrthoDB" id="6199084at2"/>
<evidence type="ECO:0008006" key="4">
    <source>
        <dbReference type="Google" id="ProtNLM"/>
    </source>
</evidence>
<gene>
    <name evidence="2" type="ORF">FN960_03925</name>
</gene>
<dbReference type="EMBL" id="VLXZ01000002">
    <property type="protein sequence ID" value="TSB47674.1"/>
    <property type="molecule type" value="Genomic_DNA"/>
</dbReference>
<dbReference type="SUPFAM" id="SSF55961">
    <property type="entry name" value="Bet v1-like"/>
    <property type="match status" value="1"/>
</dbReference>
<feature type="transmembrane region" description="Helical" evidence="1">
    <location>
        <begin position="265"/>
        <end position="285"/>
    </location>
</feature>
<evidence type="ECO:0000256" key="1">
    <source>
        <dbReference type="SAM" id="Phobius"/>
    </source>
</evidence>
<keyword evidence="1" id="KW-1133">Transmembrane helix</keyword>
<dbReference type="Pfam" id="PF13781">
    <property type="entry name" value="DoxX_3"/>
    <property type="match status" value="1"/>
</dbReference>
<dbReference type="RefSeq" id="WP_143847136.1">
    <property type="nucleotide sequence ID" value="NZ_VLXZ01000002.1"/>
</dbReference>
<evidence type="ECO:0000313" key="3">
    <source>
        <dbReference type="Proteomes" id="UP000318521"/>
    </source>
</evidence>
<protein>
    <recommendedName>
        <fullName evidence="4">DoxX-like family protein</fullName>
    </recommendedName>
</protein>
<feature type="transmembrane region" description="Helical" evidence="1">
    <location>
        <begin position="165"/>
        <end position="184"/>
    </location>
</feature>
<dbReference type="AlphaFoldDB" id="A0A554A1V5"/>
<organism evidence="2 3">
    <name type="scientific">Alkalicoccobacillus porphyridii</name>
    <dbReference type="NCBI Taxonomy" id="2597270"/>
    <lineage>
        <taxon>Bacteria</taxon>
        <taxon>Bacillati</taxon>
        <taxon>Bacillota</taxon>
        <taxon>Bacilli</taxon>
        <taxon>Bacillales</taxon>
        <taxon>Bacillaceae</taxon>
        <taxon>Alkalicoccobacillus</taxon>
    </lineage>
</organism>
<proteinExistence type="predicted"/>
<feature type="transmembrane region" description="Helical" evidence="1">
    <location>
        <begin position="241"/>
        <end position="259"/>
    </location>
</feature>
<comment type="caution">
    <text evidence="2">The sequence shown here is derived from an EMBL/GenBank/DDBJ whole genome shotgun (WGS) entry which is preliminary data.</text>
</comment>
<reference evidence="2 3" key="1">
    <citation type="submission" date="2019-07" db="EMBL/GenBank/DDBJ databases">
        <authorList>
            <person name="Park Y.J."/>
            <person name="Jeong S.E."/>
            <person name="Jung H.S."/>
        </authorList>
    </citation>
    <scope>NUCLEOTIDE SEQUENCE [LARGE SCALE GENOMIC DNA]</scope>
    <source>
        <strain evidence="3">P16(2019)</strain>
    </source>
</reference>